<evidence type="ECO:0000313" key="3">
    <source>
        <dbReference type="Proteomes" id="UP000265515"/>
    </source>
</evidence>
<feature type="compositionally biased region" description="Basic and acidic residues" evidence="1">
    <location>
        <begin position="10"/>
        <end position="19"/>
    </location>
</feature>
<name>A0A388LN78_CHABU</name>
<feature type="region of interest" description="Disordered" evidence="1">
    <location>
        <begin position="75"/>
        <end position="113"/>
    </location>
</feature>
<evidence type="ECO:0000256" key="1">
    <source>
        <dbReference type="SAM" id="MobiDB-lite"/>
    </source>
</evidence>
<organism evidence="2 3">
    <name type="scientific">Chara braunii</name>
    <name type="common">Braun's stonewort</name>
    <dbReference type="NCBI Taxonomy" id="69332"/>
    <lineage>
        <taxon>Eukaryota</taxon>
        <taxon>Viridiplantae</taxon>
        <taxon>Streptophyta</taxon>
        <taxon>Charophyceae</taxon>
        <taxon>Charales</taxon>
        <taxon>Characeae</taxon>
        <taxon>Chara</taxon>
    </lineage>
</organism>
<comment type="caution">
    <text evidence="2">The sequence shown here is derived from an EMBL/GenBank/DDBJ whole genome shotgun (WGS) entry which is preliminary data.</text>
</comment>
<dbReference type="Proteomes" id="UP000265515">
    <property type="component" value="Unassembled WGS sequence"/>
</dbReference>
<sequence>MSQEVTQDVTDPRDRDWRPSRKCILMPSQIEELPDWMGTEATVKALYAPGSERFQVGRKHASLQDKLNWGIDTSRSCASSSGSWGPRPSTSTGYEGHGQDEPGPSGAGPSSARKFSVVNDPVLTWLTQETVGPGKLDPRFSEPRNLDAAGLPYWCNSRRIRSKKHVPASYLYGQEILHPGKRVDIPHVSRKVTDPIGQKGYIGDIGPAPLLFVRQIRAHPKPLINHHFIPNSVCQFDYDKAVKHKFRMLGAGDSKPIVDTARTMGRGVPGPGEEWGQKTMFRKLSNVRAASWSPDVIRYRYSGGICPKEYKFQANTTQRDYGAWDKQSKKSFSDSKQGYNKNCQRGKGDNRLFSGFLYEVRDACAYVPKK</sequence>
<dbReference type="AlphaFoldDB" id="A0A388LN78"/>
<dbReference type="EMBL" id="BFEA01000450">
    <property type="protein sequence ID" value="GBG83768.1"/>
    <property type="molecule type" value="Genomic_DNA"/>
</dbReference>
<gene>
    <name evidence="2" type="ORF">CBR_g37569</name>
</gene>
<protein>
    <submittedName>
        <fullName evidence="2">Uncharacterized protein</fullName>
    </submittedName>
</protein>
<feature type="region of interest" description="Disordered" evidence="1">
    <location>
        <begin position="1"/>
        <end position="21"/>
    </location>
</feature>
<dbReference type="Gramene" id="GBG83768">
    <property type="protein sequence ID" value="GBG83768"/>
    <property type="gene ID" value="CBR_g37569"/>
</dbReference>
<proteinExistence type="predicted"/>
<accession>A0A388LN78</accession>
<evidence type="ECO:0000313" key="2">
    <source>
        <dbReference type="EMBL" id="GBG83768.1"/>
    </source>
</evidence>
<reference evidence="2 3" key="1">
    <citation type="journal article" date="2018" name="Cell">
        <title>The Chara Genome: Secondary Complexity and Implications for Plant Terrestrialization.</title>
        <authorList>
            <person name="Nishiyama T."/>
            <person name="Sakayama H."/>
            <person name="Vries J.D."/>
            <person name="Buschmann H."/>
            <person name="Saint-Marcoux D."/>
            <person name="Ullrich K.K."/>
            <person name="Haas F.B."/>
            <person name="Vanderstraeten L."/>
            <person name="Becker D."/>
            <person name="Lang D."/>
            <person name="Vosolsobe S."/>
            <person name="Rombauts S."/>
            <person name="Wilhelmsson P.K.I."/>
            <person name="Janitza P."/>
            <person name="Kern R."/>
            <person name="Heyl A."/>
            <person name="Rumpler F."/>
            <person name="Villalobos L.I.A.C."/>
            <person name="Clay J.M."/>
            <person name="Skokan R."/>
            <person name="Toyoda A."/>
            <person name="Suzuki Y."/>
            <person name="Kagoshima H."/>
            <person name="Schijlen E."/>
            <person name="Tajeshwar N."/>
            <person name="Catarino B."/>
            <person name="Hetherington A.J."/>
            <person name="Saltykova A."/>
            <person name="Bonnot C."/>
            <person name="Breuninger H."/>
            <person name="Symeonidi A."/>
            <person name="Radhakrishnan G.V."/>
            <person name="Van Nieuwerburgh F."/>
            <person name="Deforce D."/>
            <person name="Chang C."/>
            <person name="Karol K.G."/>
            <person name="Hedrich R."/>
            <person name="Ulvskov P."/>
            <person name="Glockner G."/>
            <person name="Delwiche C.F."/>
            <person name="Petrasek J."/>
            <person name="Van de Peer Y."/>
            <person name="Friml J."/>
            <person name="Beilby M."/>
            <person name="Dolan L."/>
            <person name="Kohara Y."/>
            <person name="Sugano S."/>
            <person name="Fujiyama A."/>
            <person name="Delaux P.-M."/>
            <person name="Quint M."/>
            <person name="TheiBen G."/>
            <person name="Hagemann M."/>
            <person name="Harholt J."/>
            <person name="Dunand C."/>
            <person name="Zachgo S."/>
            <person name="Langdale J."/>
            <person name="Maumus F."/>
            <person name="Straeten D.V.D."/>
            <person name="Gould S.B."/>
            <person name="Rensing S.A."/>
        </authorList>
    </citation>
    <scope>NUCLEOTIDE SEQUENCE [LARGE SCALE GENOMIC DNA]</scope>
    <source>
        <strain evidence="2 3">S276</strain>
    </source>
</reference>
<keyword evidence="3" id="KW-1185">Reference proteome</keyword>